<proteinExistence type="predicted"/>
<sequence length="818" mass="93031">MDFKTFHIGQLYIKLDKKLILATKDIQINTQNNDKDFSSDIDILNLTRKINLLNSLFSSIVVENLHYGDLKFDMVFQDGLFFVDMPYVRLNASFDTKGDKIIIDTKEVALKDFNATICGTGVLDGKSYDYDFKGTFVSHEVNGDLRLRVQKNKLYYNFSNVYATSLKGLMREIEENKWIDKEVKEWIYGHIIAREYFIQNLSGMMDLKNKNMHFDYIEGSANAKDLKIKFDKSVKEVNVDDVNISLKNGVLSFVLNNPKYYDKSLDGSSVAINDLFGNNTNIDINIKTDSLLDEKVQDILKAYDINIPIIQKKGELKTDLYLNITFKNLLTKASGVFELKNADINISKSPFFSKYAKIILENNSLVRIENSHLSNSFLDAKNLNGDIYIDKNSAKFEAICNLDIKANEKNSIVKFEQKPLHIDMNFEKNATILDINELNTKIILSDLNLINIQSLSDVVQYSSLLNDIGIKSGSNLDIKTKDFEDFDISAQNVIFDVPFIKKDGTKYDMDSFKFIVSKDYVKGYSKSDFFNFSYKKDLLDINLKNLDFIYQDSANNDENSSDELPVHINAQNSNLILLDLNKTIPFDSYSGDIKGKNIELLAKKDNGNFHLISNNDKLILNATKLNGEFLNSLFGSKSFEGGKFDLHLLGRNVKNYNAEIILKDTYLKDYIFYHQLLTFLNTIPSLLVFKTPDFNSDGFTVNSGKIYINRNGDILNFKAINLTGTSADIGGRGIINLGNKQIDIDLELKLLKDASSIINKIPLVNQIILGKERTISTVIKISGTMDEPKYSTQILQDTLLTPFNIIKNTLELPFVLFE</sequence>
<dbReference type="AlphaFoldDB" id="A0A381DI78"/>
<reference evidence="2 3" key="1">
    <citation type="submission" date="2018-06" db="EMBL/GenBank/DDBJ databases">
        <authorList>
            <consortium name="Pathogen Informatics"/>
            <person name="Doyle S."/>
        </authorList>
    </citation>
    <scope>NUCLEOTIDE SEQUENCE [LARGE SCALE GENOMIC DNA]</scope>
    <source>
        <strain evidence="2 3">NCTC12475</strain>
    </source>
</reference>
<dbReference type="Proteomes" id="UP000254920">
    <property type="component" value="Unassembled WGS sequence"/>
</dbReference>
<dbReference type="InterPro" id="IPR025263">
    <property type="entry name" value="YhdP_central"/>
</dbReference>
<accession>A0A381DI78</accession>
<dbReference type="EMBL" id="UFVD01000001">
    <property type="protein sequence ID" value="SUX10378.1"/>
    <property type="molecule type" value="Genomic_DNA"/>
</dbReference>
<evidence type="ECO:0000313" key="2">
    <source>
        <dbReference type="EMBL" id="SUX10378.1"/>
    </source>
</evidence>
<gene>
    <name evidence="2" type="ORF">NCTC12475_00568</name>
</gene>
<dbReference type="Pfam" id="PF13116">
    <property type="entry name" value="YhdP"/>
    <property type="match status" value="2"/>
</dbReference>
<name>A0A381DI78_9BACT</name>
<keyword evidence="3" id="KW-1185">Reference proteome</keyword>
<dbReference type="RefSeq" id="WP_161492221.1">
    <property type="nucleotide sequence ID" value="NZ_CP043427.1"/>
</dbReference>
<organism evidence="2 3">
    <name type="scientific">Campylobacter sputorum subsp. sputorum</name>
    <dbReference type="NCBI Taxonomy" id="32024"/>
    <lineage>
        <taxon>Bacteria</taxon>
        <taxon>Pseudomonadati</taxon>
        <taxon>Campylobacterota</taxon>
        <taxon>Epsilonproteobacteria</taxon>
        <taxon>Campylobacterales</taxon>
        <taxon>Campylobacteraceae</taxon>
        <taxon>Campylobacter</taxon>
    </lineage>
</organism>
<evidence type="ECO:0000313" key="3">
    <source>
        <dbReference type="Proteomes" id="UP000254920"/>
    </source>
</evidence>
<feature type="domain" description="YhdP central" evidence="1">
    <location>
        <begin position="553"/>
        <end position="789"/>
    </location>
</feature>
<protein>
    <submittedName>
        <fullName evidence="2">Periplasmic protein</fullName>
    </submittedName>
</protein>
<feature type="domain" description="YhdP central" evidence="1">
    <location>
        <begin position="180"/>
        <end position="365"/>
    </location>
</feature>
<evidence type="ECO:0000259" key="1">
    <source>
        <dbReference type="Pfam" id="PF13116"/>
    </source>
</evidence>
<dbReference type="STRING" id="32024.GCA_000788295_00697"/>
<dbReference type="GeneID" id="93091007"/>